<feature type="region of interest" description="Disordered" evidence="1">
    <location>
        <begin position="1"/>
        <end position="69"/>
    </location>
</feature>
<evidence type="ECO:0000256" key="1">
    <source>
        <dbReference type="SAM" id="MobiDB-lite"/>
    </source>
</evidence>
<reference evidence="2 3" key="1">
    <citation type="submission" date="2024-02" db="EMBL/GenBank/DDBJ databases">
        <authorList>
            <person name="Daric V."/>
            <person name="Darras S."/>
        </authorList>
    </citation>
    <scope>NUCLEOTIDE SEQUENCE [LARGE SCALE GENOMIC DNA]</scope>
</reference>
<accession>A0ABP0GZL3</accession>
<comment type="caution">
    <text evidence="2">The sequence shown here is derived from an EMBL/GenBank/DDBJ whole genome shotgun (WGS) entry which is preliminary data.</text>
</comment>
<gene>
    <name evidence="2" type="ORF">CVLEPA_LOCUS30458</name>
</gene>
<dbReference type="EMBL" id="CAWYQH010000163">
    <property type="protein sequence ID" value="CAK8697192.1"/>
    <property type="molecule type" value="Genomic_DNA"/>
</dbReference>
<evidence type="ECO:0000313" key="3">
    <source>
        <dbReference type="Proteomes" id="UP001642483"/>
    </source>
</evidence>
<proteinExistence type="predicted"/>
<keyword evidence="3" id="KW-1185">Reference proteome</keyword>
<feature type="compositionally biased region" description="Polar residues" evidence="1">
    <location>
        <begin position="1"/>
        <end position="19"/>
    </location>
</feature>
<organism evidence="2 3">
    <name type="scientific">Clavelina lepadiformis</name>
    <name type="common">Light-bulb sea squirt</name>
    <name type="synonym">Ascidia lepadiformis</name>
    <dbReference type="NCBI Taxonomy" id="159417"/>
    <lineage>
        <taxon>Eukaryota</taxon>
        <taxon>Metazoa</taxon>
        <taxon>Chordata</taxon>
        <taxon>Tunicata</taxon>
        <taxon>Ascidiacea</taxon>
        <taxon>Aplousobranchia</taxon>
        <taxon>Clavelinidae</taxon>
        <taxon>Clavelina</taxon>
    </lineage>
</organism>
<sequence>MEKQQQVFVQSSANSSQWQAGEKLSAPKTQSSQIKKQNHVIKGASGRVSSNMTQVKSTNQQDASEHGEENVGLAVPEQTMSLLQTPEQERTYRKLVVVPDGQSVTKRDRSVSPCVSESTSYTVPTHKQDVTEYKEFNSATLEKYYGNVTPYGTVAKNEQEQPSFDSVDVPNVSEDPGTVRVETPFIKSTSASRSHSRISSPLYTTLLRTNASGTSQVQLLSNNSVDYVDFVPKIVKESFWSREYREFGVCVEEANLWLAENAEYQVTQCESVRHRMDQFHELNTENTASDDRSYVIGLRLWVKRQPDKFRPTILNYQNIIPDYKTKNKDRKWKRGDCPYMEDLPKTLEKLNQEMLAMPLQGRFLNVETVPLNYAIAHRTDGTLNADTTYCNVDAQGLWEFFMIRIYSADSESHNTSPDLGTRCITVVKILTLQHGVAYRICGFRSRNSFNAAVDSTIRITCDFNNKSERLDEKGAFKKDYQYSIGGISLQDETFECV</sequence>
<protein>
    <submittedName>
        <fullName evidence="2">Uncharacterized protein</fullName>
    </submittedName>
</protein>
<evidence type="ECO:0000313" key="2">
    <source>
        <dbReference type="EMBL" id="CAK8697192.1"/>
    </source>
</evidence>
<feature type="compositionally biased region" description="Polar residues" evidence="1">
    <location>
        <begin position="47"/>
        <end position="62"/>
    </location>
</feature>
<dbReference type="Proteomes" id="UP001642483">
    <property type="component" value="Unassembled WGS sequence"/>
</dbReference>
<name>A0ABP0GZL3_CLALP</name>